<feature type="compositionally biased region" description="Polar residues" evidence="1">
    <location>
        <begin position="335"/>
        <end position="362"/>
    </location>
</feature>
<protein>
    <submittedName>
        <fullName evidence="2">Uncharacterized protein</fullName>
    </submittedName>
</protein>
<dbReference type="Proteomes" id="UP001163850">
    <property type="component" value="Unassembled WGS sequence"/>
</dbReference>
<dbReference type="AlphaFoldDB" id="A0AA38PVH0"/>
<sequence length="411" mass="45257">MDPFAALHPPAPSTYNSHSKRVCSARLPFWIPLNGRTKLVRPGAASTITICACRYSTHGLYHLQTSSLWTRLLRFTRQHHPHTIPTANGSVPLVYPSGFPSTVERNLFGLALPQRSQFVLGATPPTVFTTRKRVHYGLVCCALPASTIHIKFPQQTANGSVPLVYPSGFPSTVERNLFGLALPQRSQFVLGATPPTHHPHKIPAANGSVPLVYLSGFPSTVERNLFGLALPQRSQFVLGATPPTVFTTRKRVHYGLVCCASPTCTIHIQFPPKASMDVPAAPIDFPNIMPEIGIHDSDRESLHQFTTGNTMTQNCGWTDTSSPIQLPHINSFDTNTPISNSRNLEVQHTPRSSLGEAHSTQPTHEDQNHSRMSMSSLLRPDSSLCSKTKTSSKFFVNYVIISHSNLKYFIL</sequence>
<evidence type="ECO:0000256" key="1">
    <source>
        <dbReference type="SAM" id="MobiDB-lite"/>
    </source>
</evidence>
<accession>A0AA38PVH0</accession>
<feature type="region of interest" description="Disordered" evidence="1">
    <location>
        <begin position="335"/>
        <end position="384"/>
    </location>
</feature>
<organism evidence="2 3">
    <name type="scientific">Lentinula detonsa</name>
    <dbReference type="NCBI Taxonomy" id="2804962"/>
    <lineage>
        <taxon>Eukaryota</taxon>
        <taxon>Fungi</taxon>
        <taxon>Dikarya</taxon>
        <taxon>Basidiomycota</taxon>
        <taxon>Agaricomycotina</taxon>
        <taxon>Agaricomycetes</taxon>
        <taxon>Agaricomycetidae</taxon>
        <taxon>Agaricales</taxon>
        <taxon>Marasmiineae</taxon>
        <taxon>Omphalotaceae</taxon>
        <taxon>Lentinula</taxon>
    </lineage>
</organism>
<dbReference type="EMBL" id="MU802067">
    <property type="protein sequence ID" value="KAJ3982322.1"/>
    <property type="molecule type" value="Genomic_DNA"/>
</dbReference>
<evidence type="ECO:0000313" key="2">
    <source>
        <dbReference type="EMBL" id="KAJ3982322.1"/>
    </source>
</evidence>
<name>A0AA38PVH0_9AGAR</name>
<gene>
    <name evidence="2" type="ORF">F5890DRAFT_1476244</name>
</gene>
<evidence type="ECO:0000313" key="3">
    <source>
        <dbReference type="Proteomes" id="UP001163850"/>
    </source>
</evidence>
<comment type="caution">
    <text evidence="2">The sequence shown here is derived from an EMBL/GenBank/DDBJ whole genome shotgun (WGS) entry which is preliminary data.</text>
</comment>
<proteinExistence type="predicted"/>
<reference evidence="2" key="1">
    <citation type="submission" date="2022-08" db="EMBL/GenBank/DDBJ databases">
        <authorList>
            <consortium name="DOE Joint Genome Institute"/>
            <person name="Min B."/>
            <person name="Riley R."/>
            <person name="Sierra-Patev S."/>
            <person name="Naranjo-Ortiz M."/>
            <person name="Looney B."/>
            <person name="Konkel Z."/>
            <person name="Slot J.C."/>
            <person name="Sakamoto Y."/>
            <person name="Steenwyk J.L."/>
            <person name="Rokas A."/>
            <person name="Carro J."/>
            <person name="Camarero S."/>
            <person name="Ferreira P."/>
            <person name="Molpeceres G."/>
            <person name="Ruiz-Duenas F.J."/>
            <person name="Serrano A."/>
            <person name="Henrissat B."/>
            <person name="Drula E."/>
            <person name="Hughes K.W."/>
            <person name="Mata J.L."/>
            <person name="Ishikawa N.K."/>
            <person name="Vargas-Isla R."/>
            <person name="Ushijima S."/>
            <person name="Smith C.A."/>
            <person name="Ahrendt S."/>
            <person name="Andreopoulos W."/>
            <person name="He G."/>
            <person name="Labutti K."/>
            <person name="Lipzen A."/>
            <person name="Ng V."/>
            <person name="Sandor L."/>
            <person name="Barry K."/>
            <person name="Martinez A.T."/>
            <person name="Xiao Y."/>
            <person name="Gibbons J.G."/>
            <person name="Terashima K."/>
            <person name="Hibbett D.S."/>
            <person name="Grigoriev I.V."/>
        </authorList>
    </citation>
    <scope>NUCLEOTIDE SEQUENCE</scope>
    <source>
        <strain evidence="2">TFB7829</strain>
    </source>
</reference>